<keyword evidence="5" id="KW-0732">Signal</keyword>
<evidence type="ECO:0000313" key="7">
    <source>
        <dbReference type="Proteomes" id="UP000838412"/>
    </source>
</evidence>
<keyword evidence="7" id="KW-1185">Reference proteome</keyword>
<dbReference type="CDD" id="cd03784">
    <property type="entry name" value="GT1_Gtf-like"/>
    <property type="match status" value="1"/>
</dbReference>
<gene>
    <name evidence="6" type="primary">UGT2B17</name>
    <name evidence="6" type="ORF">BLAG_LOCUS18844</name>
</gene>
<evidence type="ECO:0000256" key="2">
    <source>
        <dbReference type="ARBA" id="ARBA00022676"/>
    </source>
</evidence>
<dbReference type="InterPro" id="IPR002213">
    <property type="entry name" value="UDP_glucos_trans"/>
</dbReference>
<evidence type="ECO:0000256" key="1">
    <source>
        <dbReference type="ARBA" id="ARBA00009995"/>
    </source>
</evidence>
<keyword evidence="3 4" id="KW-0808">Transferase</keyword>
<dbReference type="PROSITE" id="PS00375">
    <property type="entry name" value="UDPGT"/>
    <property type="match status" value="1"/>
</dbReference>
<comment type="similarity">
    <text evidence="1 4">Belongs to the UDP-glycosyltransferase family.</text>
</comment>
<proteinExistence type="inferred from homology"/>
<organism evidence="6 7">
    <name type="scientific">Branchiostoma lanceolatum</name>
    <name type="common">Common lancelet</name>
    <name type="synonym">Amphioxus lanceolatum</name>
    <dbReference type="NCBI Taxonomy" id="7740"/>
    <lineage>
        <taxon>Eukaryota</taxon>
        <taxon>Metazoa</taxon>
        <taxon>Chordata</taxon>
        <taxon>Cephalochordata</taxon>
        <taxon>Leptocardii</taxon>
        <taxon>Amphioxiformes</taxon>
        <taxon>Branchiostomatidae</taxon>
        <taxon>Branchiostoma</taxon>
    </lineage>
</organism>
<sequence>MAAVRSVLFLLLFCSSLAGPAQAAKVLMMGPSGSHWLNLVYLAEGLISKGHDVVSVVPSNMYDNQLRVLNTPARRKIHLERYEVPLEGDFFDRMIDLQVELSLGDNKNQSSFDSVWTFASEAFKIVAVGSIGTEECEVLVFDEKLISKLQQMNFDIIIIDPAMICGTIVARLLNIPLVIMEAPFIMSGFLEYATQAPVPVATFYSFRTDFRQRLKSLVWHCFAGALMRAYAGRFRPIASRALGYETTILELMAEADLFLMRGDFIMHPPHPAMPNMVYIGGYHVQNVNPLPKELERFLQDAGDAGVVVLSFGSYAKAIGMEKAEMLAAGLARVPFKVIWKFQGQRPKNTGENTLLMKWIPQNDLLAHPKTRLFITHCGINAVYEAMFHGVPMVRVPAFAEQHGNSDNLETLGTGVTLDIFTMTSDDLYEAITEVANNKTYKSAAVRLAQLQRDQPQSPMDRAVWWIEHVIRHGGLPHLKSAARHLSLLQYHLLDVAALLCGVVVAVVLVLCLCCRCCCRVLCGKKTAAKQKQQ</sequence>
<feature type="chain" id="PRO_5035490310" description="UDP-glucuronosyltransferase" evidence="5">
    <location>
        <begin position="24"/>
        <end position="533"/>
    </location>
</feature>
<accession>A0A8J9ZX55</accession>
<feature type="transmembrane region" description="Helical" evidence="5">
    <location>
        <begin position="495"/>
        <end position="522"/>
    </location>
</feature>
<dbReference type="GO" id="GO:0016020">
    <property type="term" value="C:membrane"/>
    <property type="evidence" value="ECO:0007669"/>
    <property type="project" value="UniProtKB-SubCell"/>
</dbReference>
<dbReference type="SUPFAM" id="SSF53756">
    <property type="entry name" value="UDP-Glycosyltransferase/glycogen phosphorylase"/>
    <property type="match status" value="1"/>
</dbReference>
<comment type="subcellular location">
    <subcellularLocation>
        <location evidence="5">Membrane</location>
        <topology evidence="5">Single-pass membrane protein</topology>
    </subcellularLocation>
</comment>
<evidence type="ECO:0000313" key="6">
    <source>
        <dbReference type="EMBL" id="CAH1264487.1"/>
    </source>
</evidence>
<dbReference type="EC" id="2.4.1.17" evidence="5"/>
<dbReference type="AlphaFoldDB" id="A0A8J9ZX55"/>
<dbReference type="Pfam" id="PF00201">
    <property type="entry name" value="UDPGT"/>
    <property type="match status" value="1"/>
</dbReference>
<dbReference type="InterPro" id="IPR035595">
    <property type="entry name" value="UDP_glycos_trans_CS"/>
</dbReference>
<keyword evidence="5" id="KW-0812">Transmembrane</keyword>
<keyword evidence="5" id="KW-0472">Membrane</keyword>
<evidence type="ECO:0000256" key="3">
    <source>
        <dbReference type="ARBA" id="ARBA00022679"/>
    </source>
</evidence>
<keyword evidence="5" id="KW-1133">Transmembrane helix</keyword>
<dbReference type="GO" id="GO:0015020">
    <property type="term" value="F:glucuronosyltransferase activity"/>
    <property type="evidence" value="ECO:0007669"/>
    <property type="project" value="UniProtKB-EC"/>
</dbReference>
<dbReference type="OrthoDB" id="5835829at2759"/>
<dbReference type="InterPro" id="IPR050271">
    <property type="entry name" value="UDP-glycosyltransferase"/>
</dbReference>
<comment type="catalytic activity">
    <reaction evidence="5">
        <text>glucuronate acceptor + UDP-alpha-D-glucuronate = acceptor beta-D-glucuronoside + UDP + H(+)</text>
        <dbReference type="Rhea" id="RHEA:21032"/>
        <dbReference type="ChEBI" id="CHEBI:15378"/>
        <dbReference type="ChEBI" id="CHEBI:58052"/>
        <dbReference type="ChEBI" id="CHEBI:58223"/>
        <dbReference type="ChEBI" id="CHEBI:132367"/>
        <dbReference type="ChEBI" id="CHEBI:132368"/>
        <dbReference type="EC" id="2.4.1.17"/>
    </reaction>
</comment>
<reference evidence="6" key="1">
    <citation type="submission" date="2022-01" db="EMBL/GenBank/DDBJ databases">
        <authorList>
            <person name="Braso-Vives M."/>
        </authorList>
    </citation>
    <scope>NUCLEOTIDE SEQUENCE</scope>
</reference>
<dbReference type="PANTHER" id="PTHR48043">
    <property type="entry name" value="EG:EG0003.4 PROTEIN-RELATED"/>
    <property type="match status" value="1"/>
</dbReference>
<dbReference type="Proteomes" id="UP000838412">
    <property type="component" value="Chromosome 5"/>
</dbReference>
<evidence type="ECO:0000256" key="4">
    <source>
        <dbReference type="RuleBase" id="RU003718"/>
    </source>
</evidence>
<keyword evidence="2 4" id="KW-0328">Glycosyltransferase</keyword>
<dbReference type="EMBL" id="OV696690">
    <property type="protein sequence ID" value="CAH1264487.1"/>
    <property type="molecule type" value="Genomic_DNA"/>
</dbReference>
<name>A0A8J9ZX55_BRALA</name>
<dbReference type="PANTHER" id="PTHR48043:SF145">
    <property type="entry name" value="FI06409P-RELATED"/>
    <property type="match status" value="1"/>
</dbReference>
<feature type="signal peptide" evidence="5">
    <location>
        <begin position="1"/>
        <end position="23"/>
    </location>
</feature>
<dbReference type="FunFam" id="3.40.50.2000:FF:000021">
    <property type="entry name" value="UDP-glucuronosyltransferase"/>
    <property type="match status" value="1"/>
</dbReference>
<protein>
    <recommendedName>
        <fullName evidence="5">UDP-glucuronosyltransferase</fullName>
        <ecNumber evidence="5">2.4.1.17</ecNumber>
    </recommendedName>
</protein>
<evidence type="ECO:0000256" key="5">
    <source>
        <dbReference type="RuleBase" id="RU362059"/>
    </source>
</evidence>
<dbReference type="Gene3D" id="3.40.50.2000">
    <property type="entry name" value="Glycogen Phosphorylase B"/>
    <property type="match status" value="2"/>
</dbReference>